<keyword evidence="3" id="KW-1185">Reference proteome</keyword>
<dbReference type="CDD" id="cd18785">
    <property type="entry name" value="SF2_C"/>
    <property type="match status" value="1"/>
</dbReference>
<accession>A0A1P8U5P6</accession>
<dbReference type="STRING" id="36805.BOH66_03435"/>
<gene>
    <name evidence="2" type="ORF">BOH66_03435</name>
</gene>
<reference evidence="2 3" key="1">
    <citation type="submission" date="2016-12" db="EMBL/GenBank/DDBJ databases">
        <title>Complete genome sequence of Microbacterium aurum KACC 15219.</title>
        <authorList>
            <person name="Jung Y."/>
            <person name="Shin J.-H."/>
            <person name="Lee Y.-J."/>
            <person name="Yi H."/>
            <person name="Bahn Y.-S."/>
            <person name="Kim J.F."/>
            <person name="Lee D.-W."/>
        </authorList>
    </citation>
    <scope>NUCLEOTIDE SEQUENCE [LARGE SCALE GENOMIC DNA]</scope>
    <source>
        <strain evidence="2 3">KACC 15219</strain>
    </source>
</reference>
<dbReference type="PROSITE" id="PS51194">
    <property type="entry name" value="HELICASE_CTER"/>
    <property type="match status" value="1"/>
</dbReference>
<sequence>MDGLITMQAGPIRDRIVPREAQERRFLVHETAFTTAEPGEGGPSMQAIYSELAADEARNEQVVTEIERAAAQGRRSLVLTNRLDHLAALATAAEARTTVPVVRLHGRLPSPERRAVRERLSSLDAARDPFVLIAIDKVAGEGIDLPSLNTQFLAVPVSFKGRIIQQIGRVTRGSGAPDLPTVHDFRDVAVPVLERMHNRRRRVVAKEGFSISTERG</sequence>
<dbReference type="Proteomes" id="UP000187185">
    <property type="component" value="Chromosome"/>
</dbReference>
<proteinExistence type="predicted"/>
<organism evidence="2 3">
    <name type="scientific">Microbacterium aurum</name>
    <dbReference type="NCBI Taxonomy" id="36805"/>
    <lineage>
        <taxon>Bacteria</taxon>
        <taxon>Bacillati</taxon>
        <taxon>Actinomycetota</taxon>
        <taxon>Actinomycetes</taxon>
        <taxon>Micrococcales</taxon>
        <taxon>Microbacteriaceae</taxon>
        <taxon>Microbacterium</taxon>
    </lineage>
</organism>
<dbReference type="SUPFAM" id="SSF52540">
    <property type="entry name" value="P-loop containing nucleoside triphosphate hydrolases"/>
    <property type="match status" value="1"/>
</dbReference>
<dbReference type="InterPro" id="IPR001650">
    <property type="entry name" value="Helicase_C-like"/>
</dbReference>
<evidence type="ECO:0000313" key="2">
    <source>
        <dbReference type="EMBL" id="APZ33434.1"/>
    </source>
</evidence>
<dbReference type="OrthoDB" id="9776021at2"/>
<dbReference type="AlphaFoldDB" id="A0A1P8U5P6"/>
<dbReference type="EMBL" id="CP018762">
    <property type="protein sequence ID" value="APZ33434.1"/>
    <property type="molecule type" value="Genomic_DNA"/>
</dbReference>
<dbReference type="Pfam" id="PF00271">
    <property type="entry name" value="Helicase_C"/>
    <property type="match status" value="1"/>
</dbReference>
<feature type="domain" description="Helicase C-terminal" evidence="1">
    <location>
        <begin position="58"/>
        <end position="216"/>
    </location>
</feature>
<dbReference type="Gene3D" id="3.40.50.300">
    <property type="entry name" value="P-loop containing nucleotide triphosphate hydrolases"/>
    <property type="match status" value="1"/>
</dbReference>
<dbReference type="InterPro" id="IPR027417">
    <property type="entry name" value="P-loop_NTPase"/>
</dbReference>
<evidence type="ECO:0000313" key="3">
    <source>
        <dbReference type="Proteomes" id="UP000187185"/>
    </source>
</evidence>
<evidence type="ECO:0000259" key="1">
    <source>
        <dbReference type="PROSITE" id="PS51194"/>
    </source>
</evidence>
<dbReference type="RefSeq" id="WP_076689315.1">
    <property type="nucleotide sequence ID" value="NZ_CP018762.1"/>
</dbReference>
<dbReference type="KEGG" id="maur:BOH66_03435"/>
<protein>
    <recommendedName>
        <fullName evidence="1">Helicase C-terminal domain-containing protein</fullName>
    </recommendedName>
</protein>
<name>A0A1P8U5P6_9MICO</name>